<proteinExistence type="predicted"/>
<dbReference type="Gene3D" id="3.40.50.720">
    <property type="entry name" value="NAD(P)-binding Rossmann-like Domain"/>
    <property type="match status" value="1"/>
</dbReference>
<dbReference type="Gene3D" id="3.90.25.10">
    <property type="entry name" value="UDP-galactose 4-epimerase, domain 1"/>
    <property type="match status" value="1"/>
</dbReference>
<dbReference type="RefSeq" id="WP_132649060.1">
    <property type="nucleotide sequence ID" value="NZ_CP181386.1"/>
</dbReference>
<gene>
    <name evidence="2" type="ORF">EV684_11447</name>
</gene>
<comment type="caution">
    <text evidence="2">The sequence shown here is derived from an EMBL/GenBank/DDBJ whole genome shotgun (WGS) entry which is preliminary data.</text>
</comment>
<dbReference type="CDD" id="cd05269">
    <property type="entry name" value="TMR_SDR_a"/>
    <property type="match status" value="1"/>
</dbReference>
<dbReference type="AlphaFoldDB" id="A0A4R2M1B6"/>
<dbReference type="InterPro" id="IPR052718">
    <property type="entry name" value="NmrA-type_oxidoreductase"/>
</dbReference>
<feature type="domain" description="NAD(P)-binding" evidence="1">
    <location>
        <begin position="8"/>
        <end position="191"/>
    </location>
</feature>
<dbReference type="OrthoDB" id="5510591at2"/>
<dbReference type="EMBL" id="SLXD01000014">
    <property type="protein sequence ID" value="TCO99750.1"/>
    <property type="molecule type" value="Genomic_DNA"/>
</dbReference>
<dbReference type="Pfam" id="PF13460">
    <property type="entry name" value="NAD_binding_10"/>
    <property type="match status" value="1"/>
</dbReference>
<name>A0A4R2M1B6_RUBGE</name>
<protein>
    <submittedName>
        <fullName evidence="2">NAD(P)H dehydrogenase (Quinone)</fullName>
    </submittedName>
</protein>
<dbReference type="GeneID" id="99685490"/>
<dbReference type="PANTHER" id="PTHR47129:SF1">
    <property type="entry name" value="NMRA-LIKE DOMAIN-CONTAINING PROTEIN"/>
    <property type="match status" value="1"/>
</dbReference>
<dbReference type="Proteomes" id="UP000295106">
    <property type="component" value="Unassembled WGS sequence"/>
</dbReference>
<evidence type="ECO:0000313" key="3">
    <source>
        <dbReference type="Proteomes" id="UP000295106"/>
    </source>
</evidence>
<reference evidence="2 3" key="1">
    <citation type="submission" date="2019-03" db="EMBL/GenBank/DDBJ databases">
        <title>Genomic Encyclopedia of Type Strains, Phase IV (KMG-IV): sequencing the most valuable type-strain genomes for metagenomic binning, comparative biology and taxonomic classification.</title>
        <authorList>
            <person name="Goeker M."/>
        </authorList>
    </citation>
    <scope>NUCLEOTIDE SEQUENCE [LARGE SCALE GENOMIC DNA]</scope>
    <source>
        <strain evidence="2 3">DSM 1709</strain>
    </source>
</reference>
<sequence>MSQLLVTGASGHFGHRVLQHLLDTLHVEPARIVAASRQPERLAAFAARGVATRRADFDDAASLPGTFAGIARALIVSTDALDRPGKRLEQHRAAVAAAERAGVTHLVYTSMPGPHDSLISFAPDHAGTEDALAASRVPGWTILRNHWYFDNLFQSLPAVLAHGGQWYSAAGAGKVANLSRDDLALAAATALAGSNQSREVYTLSGEEALTTAEQAERIGRAIGRTLTVVPVTVADLERGMVAAGLPEPVARAYASFDANTAAGRVGTVTGDYRRLVGRAPQSFDAWLAENAAALRG</sequence>
<organism evidence="2 3">
    <name type="scientific">Rubrivivax gelatinosus</name>
    <name type="common">Rhodocyclus gelatinosus</name>
    <name type="synonym">Rhodopseudomonas gelatinosa</name>
    <dbReference type="NCBI Taxonomy" id="28068"/>
    <lineage>
        <taxon>Bacteria</taxon>
        <taxon>Pseudomonadati</taxon>
        <taxon>Pseudomonadota</taxon>
        <taxon>Betaproteobacteria</taxon>
        <taxon>Burkholderiales</taxon>
        <taxon>Sphaerotilaceae</taxon>
        <taxon>Rubrivivax</taxon>
    </lineage>
</organism>
<accession>A0A4R2M1B6</accession>
<dbReference type="PANTHER" id="PTHR47129">
    <property type="entry name" value="QUINONE OXIDOREDUCTASE 2"/>
    <property type="match status" value="1"/>
</dbReference>
<dbReference type="InterPro" id="IPR036291">
    <property type="entry name" value="NAD(P)-bd_dom_sf"/>
</dbReference>
<evidence type="ECO:0000313" key="2">
    <source>
        <dbReference type="EMBL" id="TCO99750.1"/>
    </source>
</evidence>
<dbReference type="SUPFAM" id="SSF51735">
    <property type="entry name" value="NAD(P)-binding Rossmann-fold domains"/>
    <property type="match status" value="1"/>
</dbReference>
<dbReference type="InterPro" id="IPR016040">
    <property type="entry name" value="NAD(P)-bd_dom"/>
</dbReference>
<evidence type="ECO:0000259" key="1">
    <source>
        <dbReference type="Pfam" id="PF13460"/>
    </source>
</evidence>